<organism evidence="1 2">
    <name type="scientific">Ectocarpus siliculosus</name>
    <name type="common">Brown alga</name>
    <name type="synonym">Conferva siliculosa</name>
    <dbReference type="NCBI Taxonomy" id="2880"/>
    <lineage>
        <taxon>Eukaryota</taxon>
        <taxon>Sar</taxon>
        <taxon>Stramenopiles</taxon>
        <taxon>Ochrophyta</taxon>
        <taxon>PX clade</taxon>
        <taxon>Phaeophyceae</taxon>
        <taxon>Ectocarpales</taxon>
        <taxon>Ectocarpaceae</taxon>
        <taxon>Ectocarpus</taxon>
    </lineage>
</organism>
<protein>
    <submittedName>
        <fullName evidence="1">Uncharacterized protein</fullName>
    </submittedName>
</protein>
<dbReference type="Proteomes" id="UP000002630">
    <property type="component" value="Unassembled WGS sequence"/>
</dbReference>
<evidence type="ECO:0000313" key="1">
    <source>
        <dbReference type="EMBL" id="CBJ33863.1"/>
    </source>
</evidence>
<gene>
    <name evidence="1" type="ORF">Esi_0657_0002</name>
</gene>
<dbReference type="AlphaFoldDB" id="D7G5L7"/>
<evidence type="ECO:0000313" key="2">
    <source>
        <dbReference type="Proteomes" id="UP000002630"/>
    </source>
</evidence>
<proteinExistence type="predicted"/>
<dbReference type="InParanoid" id="D7G5L7"/>
<accession>D7G5L7</accession>
<name>D7G5L7_ECTSI</name>
<keyword evidence="2" id="KW-1185">Reference proteome</keyword>
<sequence>MVTMPSVGRARERPPTSKALTSVSMVEILVDDGDDGSEVDVVEAGELGTVTATADLYDDRLGDTVGCDPDGCTAALTRDGDMSEDSRWSCAPELGGLCSISYDRGAEYRIDELQLGDCGSRAQGRTENVHPGLCAWWRVKPYV</sequence>
<dbReference type="EMBL" id="FN649760">
    <property type="protein sequence ID" value="CBJ33863.1"/>
    <property type="molecule type" value="Genomic_DNA"/>
</dbReference>
<reference evidence="1 2" key="1">
    <citation type="journal article" date="2010" name="Nature">
        <title>The Ectocarpus genome and the independent evolution of multicellularity in brown algae.</title>
        <authorList>
            <person name="Cock J.M."/>
            <person name="Sterck L."/>
            <person name="Rouze P."/>
            <person name="Scornet D."/>
            <person name="Allen A.E."/>
            <person name="Amoutzias G."/>
            <person name="Anthouard V."/>
            <person name="Artiguenave F."/>
            <person name="Aury J.M."/>
            <person name="Badger J.H."/>
            <person name="Beszteri B."/>
            <person name="Billiau K."/>
            <person name="Bonnet E."/>
            <person name="Bothwell J.H."/>
            <person name="Bowler C."/>
            <person name="Boyen C."/>
            <person name="Brownlee C."/>
            <person name="Carrano C.J."/>
            <person name="Charrier B."/>
            <person name="Cho G.Y."/>
            <person name="Coelho S.M."/>
            <person name="Collen J."/>
            <person name="Corre E."/>
            <person name="Da Silva C."/>
            <person name="Delage L."/>
            <person name="Delaroque N."/>
            <person name="Dittami S.M."/>
            <person name="Doulbeau S."/>
            <person name="Elias M."/>
            <person name="Farnham G."/>
            <person name="Gachon C.M."/>
            <person name="Gschloessl B."/>
            <person name="Heesch S."/>
            <person name="Jabbari K."/>
            <person name="Jubin C."/>
            <person name="Kawai H."/>
            <person name="Kimura K."/>
            <person name="Kloareg B."/>
            <person name="Kupper F.C."/>
            <person name="Lang D."/>
            <person name="Le Bail A."/>
            <person name="Leblanc C."/>
            <person name="Lerouge P."/>
            <person name="Lohr M."/>
            <person name="Lopez P.J."/>
            <person name="Martens C."/>
            <person name="Maumus F."/>
            <person name="Michel G."/>
            <person name="Miranda-Saavedra D."/>
            <person name="Morales J."/>
            <person name="Moreau H."/>
            <person name="Motomura T."/>
            <person name="Nagasato C."/>
            <person name="Napoli C.A."/>
            <person name="Nelson D.R."/>
            <person name="Nyvall-Collen P."/>
            <person name="Peters A.F."/>
            <person name="Pommier C."/>
            <person name="Potin P."/>
            <person name="Poulain J."/>
            <person name="Quesneville H."/>
            <person name="Read B."/>
            <person name="Rensing S.A."/>
            <person name="Ritter A."/>
            <person name="Rousvoal S."/>
            <person name="Samanta M."/>
            <person name="Samson G."/>
            <person name="Schroeder D.C."/>
            <person name="Segurens B."/>
            <person name="Strittmatter M."/>
            <person name="Tonon T."/>
            <person name="Tregear J.W."/>
            <person name="Valentin K."/>
            <person name="von Dassow P."/>
            <person name="Yamagishi T."/>
            <person name="Van de Peer Y."/>
            <person name="Wincker P."/>
        </authorList>
    </citation>
    <scope>NUCLEOTIDE SEQUENCE [LARGE SCALE GENOMIC DNA]</scope>
    <source>
        <strain evidence="2">Ec32 / CCAP1310/4</strain>
    </source>
</reference>